<accession>A0A8J5JZ36</accession>
<evidence type="ECO:0000313" key="2">
    <source>
        <dbReference type="Proteomes" id="UP000747542"/>
    </source>
</evidence>
<name>A0A8J5JZ36_HOMAM</name>
<keyword evidence="2" id="KW-1185">Reference proteome</keyword>
<gene>
    <name evidence="1" type="ORF">Hamer_G023401</name>
</gene>
<protein>
    <submittedName>
        <fullName evidence="1">Putative MULE transposase domain-containing protein 8</fullName>
    </submittedName>
</protein>
<dbReference type="Proteomes" id="UP000747542">
    <property type="component" value="Unassembled WGS sequence"/>
</dbReference>
<dbReference type="EMBL" id="JAHLQT010024717">
    <property type="protein sequence ID" value="KAG7165191.1"/>
    <property type="molecule type" value="Genomic_DNA"/>
</dbReference>
<comment type="caution">
    <text evidence="1">The sequence shown here is derived from an EMBL/GenBank/DDBJ whole genome shotgun (WGS) entry which is preliminary data.</text>
</comment>
<sequence length="166" mass="19074">MVKKHAGVHPVLYALLQNKQSVTCMRMIEMIREMVPNARPDAINCDFEYAAFATMKDCFSDVEIRGCLFHLLQNLLKQIKSMGLMGSYNSNPDLALHAKMVTALSFVPNDDIDRHVDALAMDLSGELVPVLNWFEDNYIGRPYRRGTGKRQPLFLTEMWNMYQRTL</sequence>
<organism evidence="1 2">
    <name type="scientific">Homarus americanus</name>
    <name type="common">American lobster</name>
    <dbReference type="NCBI Taxonomy" id="6706"/>
    <lineage>
        <taxon>Eukaryota</taxon>
        <taxon>Metazoa</taxon>
        <taxon>Ecdysozoa</taxon>
        <taxon>Arthropoda</taxon>
        <taxon>Crustacea</taxon>
        <taxon>Multicrustacea</taxon>
        <taxon>Malacostraca</taxon>
        <taxon>Eumalacostraca</taxon>
        <taxon>Eucarida</taxon>
        <taxon>Decapoda</taxon>
        <taxon>Pleocyemata</taxon>
        <taxon>Astacidea</taxon>
        <taxon>Nephropoidea</taxon>
        <taxon>Nephropidae</taxon>
        <taxon>Homarus</taxon>
    </lineage>
</organism>
<evidence type="ECO:0000313" key="1">
    <source>
        <dbReference type="EMBL" id="KAG7165191.1"/>
    </source>
</evidence>
<dbReference type="AlphaFoldDB" id="A0A8J5JZ36"/>
<proteinExistence type="predicted"/>
<reference evidence="1" key="1">
    <citation type="journal article" date="2021" name="Sci. Adv.">
        <title>The American lobster genome reveals insights on longevity, neural, and immune adaptations.</title>
        <authorList>
            <person name="Polinski J.M."/>
            <person name="Zimin A.V."/>
            <person name="Clark K.F."/>
            <person name="Kohn A.B."/>
            <person name="Sadowski N."/>
            <person name="Timp W."/>
            <person name="Ptitsyn A."/>
            <person name="Khanna P."/>
            <person name="Romanova D.Y."/>
            <person name="Williams P."/>
            <person name="Greenwood S.J."/>
            <person name="Moroz L.L."/>
            <person name="Walt D.R."/>
            <person name="Bodnar A.G."/>
        </authorList>
    </citation>
    <scope>NUCLEOTIDE SEQUENCE</scope>
    <source>
        <strain evidence="1">GMGI-L3</strain>
    </source>
</reference>